<proteinExistence type="predicted"/>
<name>A0A8R1EDD5_CAEJA</name>
<evidence type="ECO:0000313" key="1">
    <source>
        <dbReference type="EnsemblMetazoa" id="CJA34348.1"/>
    </source>
</evidence>
<keyword evidence="2" id="KW-1185">Reference proteome</keyword>
<sequence>MRVRASSYCQMDDREPFLTSYVSHSHSRLSAEIDAPSAIKKGTRSGFPPQTQLSFFLCKHAVKTCWQKL</sequence>
<dbReference type="Proteomes" id="UP000005237">
    <property type="component" value="Unassembled WGS sequence"/>
</dbReference>
<dbReference type="EnsemblMetazoa" id="CJA34348.1">
    <property type="protein sequence ID" value="CJA34348.1"/>
    <property type="gene ID" value="WBGene00210195"/>
</dbReference>
<dbReference type="AlphaFoldDB" id="A0A8R1EDD5"/>
<accession>A0A8R1EDD5</accession>
<reference evidence="2" key="1">
    <citation type="submission" date="2010-08" db="EMBL/GenBank/DDBJ databases">
        <authorList>
            <consortium name="Caenorhabditis japonica Sequencing Consortium"/>
            <person name="Wilson R.K."/>
        </authorList>
    </citation>
    <scope>NUCLEOTIDE SEQUENCE [LARGE SCALE GENOMIC DNA]</scope>
    <source>
        <strain evidence="2">DF5081</strain>
    </source>
</reference>
<organism evidence="1 2">
    <name type="scientific">Caenorhabditis japonica</name>
    <dbReference type="NCBI Taxonomy" id="281687"/>
    <lineage>
        <taxon>Eukaryota</taxon>
        <taxon>Metazoa</taxon>
        <taxon>Ecdysozoa</taxon>
        <taxon>Nematoda</taxon>
        <taxon>Chromadorea</taxon>
        <taxon>Rhabditida</taxon>
        <taxon>Rhabditina</taxon>
        <taxon>Rhabditomorpha</taxon>
        <taxon>Rhabditoidea</taxon>
        <taxon>Rhabditidae</taxon>
        <taxon>Peloderinae</taxon>
        <taxon>Caenorhabditis</taxon>
    </lineage>
</organism>
<reference evidence="1" key="2">
    <citation type="submission" date="2022-06" db="UniProtKB">
        <authorList>
            <consortium name="EnsemblMetazoa"/>
        </authorList>
    </citation>
    <scope>IDENTIFICATION</scope>
    <source>
        <strain evidence="1">DF5081</strain>
    </source>
</reference>
<evidence type="ECO:0000313" key="2">
    <source>
        <dbReference type="Proteomes" id="UP000005237"/>
    </source>
</evidence>
<protein>
    <submittedName>
        <fullName evidence="1">Uncharacterized protein</fullName>
    </submittedName>
</protein>